<evidence type="ECO:0008006" key="6">
    <source>
        <dbReference type="Google" id="ProtNLM"/>
    </source>
</evidence>
<protein>
    <recommendedName>
        <fullName evidence="6">Lipoprotein</fullName>
    </recommendedName>
</protein>
<feature type="compositionally biased region" description="Acidic residues" evidence="1">
    <location>
        <begin position="156"/>
        <end position="171"/>
    </location>
</feature>
<dbReference type="KEGG" id="hlc:CHINAEXTREME16355"/>
<evidence type="ECO:0000256" key="1">
    <source>
        <dbReference type="SAM" id="MobiDB-lite"/>
    </source>
</evidence>
<proteinExistence type="predicted"/>
<organism evidence="3 4">
    <name type="scientific">Natronobacterium lacisalsi AJ5</name>
    <dbReference type="NCBI Taxonomy" id="358396"/>
    <lineage>
        <taxon>Archaea</taxon>
        <taxon>Methanobacteriati</taxon>
        <taxon>Methanobacteriota</taxon>
        <taxon>Stenosarchaea group</taxon>
        <taxon>Halobacteria</taxon>
        <taxon>Halobacteriales</taxon>
        <taxon>Natrialbaceae</taxon>
        <taxon>Natronobacterium</taxon>
    </lineage>
</organism>
<feature type="compositionally biased region" description="Acidic residues" evidence="1">
    <location>
        <begin position="36"/>
        <end position="53"/>
    </location>
</feature>
<keyword evidence="4" id="KW-1185">Reference proteome</keyword>
<reference evidence="2" key="3">
    <citation type="submission" date="2017-01" db="EMBL/GenBank/DDBJ databases">
        <authorList>
            <person name="Mah S.A."/>
            <person name="Swanson W.J."/>
            <person name="Moy G.W."/>
            <person name="Vacquier V.D."/>
        </authorList>
    </citation>
    <scope>NUCLEOTIDE SEQUENCE</scope>
    <source>
        <strain evidence="2">AJ5</strain>
    </source>
</reference>
<feature type="region of interest" description="Disordered" evidence="1">
    <location>
        <begin position="156"/>
        <end position="187"/>
    </location>
</feature>
<dbReference type="PROSITE" id="PS51257">
    <property type="entry name" value="PROKAR_LIPOPROTEIN"/>
    <property type="match status" value="1"/>
</dbReference>
<dbReference type="eggNOG" id="arCOG08152">
    <property type="taxonomic scope" value="Archaea"/>
</dbReference>
<evidence type="ECO:0000313" key="2">
    <source>
        <dbReference type="EMBL" id="APW99246.1"/>
    </source>
</evidence>
<reference evidence="3 4" key="2">
    <citation type="journal article" date="2014" name="PLoS Genet.">
        <title>Phylogenetically driven sequencing of extremely halophilic archaea reveals strategies for static and dynamic osmo-response.</title>
        <authorList>
            <person name="Becker E.A."/>
            <person name="Seitzer P.M."/>
            <person name="Tritt A."/>
            <person name="Larsen D."/>
            <person name="Krusor M."/>
            <person name="Yao A.I."/>
            <person name="Wu D."/>
            <person name="Madern D."/>
            <person name="Eisen J.A."/>
            <person name="Darling A.E."/>
            <person name="Facciotti M.T."/>
        </authorList>
    </citation>
    <scope>NUCLEOTIDE SEQUENCE [LARGE SCALE GENOMIC DNA]</scope>
    <source>
        <strain evidence="3 4">AJ5</strain>
    </source>
</reference>
<feature type="compositionally biased region" description="Acidic residues" evidence="1">
    <location>
        <begin position="61"/>
        <end position="79"/>
    </location>
</feature>
<dbReference type="Proteomes" id="UP000186547">
    <property type="component" value="Chromosome"/>
</dbReference>
<reference evidence="2 5" key="1">
    <citation type="journal article" date="2011" name="J. Bacteriol.">
        <title>Genome sequence of Halobiforma lacisalsi AJ5, an extremely halophilic archaeon which harbors a bop gene.</title>
        <authorList>
            <person name="Jiang X."/>
            <person name="Wang S."/>
            <person name="Cheng H."/>
            <person name="Huo Y."/>
            <person name="Zhang X."/>
            <person name="Zhu X."/>
            <person name="Han X."/>
            <person name="Ni P."/>
            <person name="Wu M."/>
        </authorList>
    </citation>
    <scope>NUCLEOTIDE SEQUENCE [LARGE SCALE GENOMIC DNA]</scope>
    <source>
        <strain evidence="2 5">AJ5</strain>
    </source>
</reference>
<evidence type="ECO:0000313" key="5">
    <source>
        <dbReference type="Proteomes" id="UP000186547"/>
    </source>
</evidence>
<dbReference type="EMBL" id="AOLZ01000056">
    <property type="protein sequence ID" value="EMA30815.1"/>
    <property type="molecule type" value="Genomic_DNA"/>
</dbReference>
<dbReference type="Proteomes" id="UP000011555">
    <property type="component" value="Unassembled WGS sequence"/>
</dbReference>
<evidence type="ECO:0000313" key="4">
    <source>
        <dbReference type="Proteomes" id="UP000011555"/>
    </source>
</evidence>
<name>M0LFP9_NATLA</name>
<gene>
    <name evidence="3" type="ORF">C445_15951</name>
    <name evidence="2" type="ORF">CHINAEXTREME_16355</name>
</gene>
<sequence length="242" mass="25065">MRSRRTVLAGTASVLALGAGCLDDEFGDVSGSTGDDGTDDDGTGDGNESDGETDGGANGGDETDDTSDTSDTDDADEGDGFSSETYAFQHPDVPASPEAALLLDADDADDWLEERGSDDGASEFVEETGFEDAILVALEAEGSDLCHELVLEGIELEEQNGDGDGDGDGDDERLVVEASVSDGQDETQACAEQITAVALLVRVVFEDEPVTELSATIVDQEGRKHERGIGVDTATAETATDE</sequence>
<evidence type="ECO:0000313" key="3">
    <source>
        <dbReference type="EMBL" id="EMA30815.1"/>
    </source>
</evidence>
<accession>M0LFP9</accession>
<dbReference type="EMBL" id="CP019285">
    <property type="protein sequence ID" value="APW99246.1"/>
    <property type="molecule type" value="Genomic_DNA"/>
</dbReference>
<dbReference type="AlphaFoldDB" id="M0LFP9"/>
<feature type="region of interest" description="Disordered" evidence="1">
    <location>
        <begin position="19"/>
        <end position="122"/>
    </location>
</feature>